<dbReference type="InterPro" id="IPR046373">
    <property type="entry name" value="Acyl-CoA_Oxase/DH_mid-dom_sf"/>
</dbReference>
<dbReference type="InterPro" id="IPR037069">
    <property type="entry name" value="AcylCoA_DH/ox_N_sf"/>
</dbReference>
<dbReference type="Gene3D" id="1.10.540.10">
    <property type="entry name" value="Acyl-CoA dehydrogenase/oxidase, N-terminal domain"/>
    <property type="match status" value="1"/>
</dbReference>
<evidence type="ECO:0008006" key="10">
    <source>
        <dbReference type="Google" id="ProtNLM"/>
    </source>
</evidence>
<keyword evidence="4 5" id="KW-0274">FAD</keyword>
<comment type="similarity">
    <text evidence="2 5">Belongs to the acyl-CoA dehydrogenase family.</text>
</comment>
<dbReference type="InterPro" id="IPR006091">
    <property type="entry name" value="Acyl-CoA_Oxase/DH_mid-dom"/>
</dbReference>
<dbReference type="PATRIC" id="fig|465721.4.peg.2264"/>
<sequence length="404" mass="44028">MSVTEVSGPPVEADLSDEERAIQATAHRYAREVMRPVGIVLDRMTPEQVIAPDSPYWAARRQYLELGLDLTDAARGLSPVEVARLTYLVHEELGWGDLGLGWGFYGASFPSALAQAMGRADLEQIFTPDRIGCWGITEPDHGSDLLDFERSLSPIEHGGKHSSCVAIRRGERIVIRGQKSAWVSNGSIAKDMSLFCRYDDGTGAPGFGAFLVPLDLPGVRRSPPVRKMGVRSMSDSEIFFDDVEIPASYMVCGPKEYPALLRGILVGANPGMAIFLVGVARAAFEHALAYAKIRVQGGKPIFEHQAIRLKLFDMYRKIQAARALARHVMVTHAGNPSPYFPLAASAKVTGSQFALEVVSTAFEIFGGYAKTEEYPIEKLLRDVRMGTVADGTNDVLSLMAAAQL</sequence>
<dbReference type="InterPro" id="IPR036250">
    <property type="entry name" value="AcylCo_DH-like_C"/>
</dbReference>
<dbReference type="GO" id="GO:0050660">
    <property type="term" value="F:flavin adenine dinucleotide binding"/>
    <property type="evidence" value="ECO:0007669"/>
    <property type="project" value="InterPro"/>
</dbReference>
<organism evidence="8 9">
    <name type="scientific">Steroidobacter denitrificans</name>
    <dbReference type="NCBI Taxonomy" id="465721"/>
    <lineage>
        <taxon>Bacteria</taxon>
        <taxon>Pseudomonadati</taxon>
        <taxon>Pseudomonadota</taxon>
        <taxon>Gammaproteobacteria</taxon>
        <taxon>Steroidobacterales</taxon>
        <taxon>Steroidobacteraceae</taxon>
        <taxon>Steroidobacter</taxon>
    </lineage>
</organism>
<evidence type="ECO:0000256" key="3">
    <source>
        <dbReference type="ARBA" id="ARBA00022630"/>
    </source>
</evidence>
<proteinExistence type="inferred from homology"/>
<evidence type="ECO:0000256" key="2">
    <source>
        <dbReference type="ARBA" id="ARBA00009347"/>
    </source>
</evidence>
<gene>
    <name evidence="8" type="ORF">ACG33_10660</name>
</gene>
<dbReference type="PANTHER" id="PTHR43884:SF12">
    <property type="entry name" value="ISOVALERYL-COA DEHYDROGENASE, MITOCHONDRIAL-RELATED"/>
    <property type="match status" value="1"/>
</dbReference>
<dbReference type="CDD" id="cd00567">
    <property type="entry name" value="ACAD"/>
    <property type="match status" value="1"/>
</dbReference>
<dbReference type="GO" id="GO:0003995">
    <property type="term" value="F:acyl-CoA dehydrogenase activity"/>
    <property type="evidence" value="ECO:0007669"/>
    <property type="project" value="TreeGrafter"/>
</dbReference>
<evidence type="ECO:0000313" key="9">
    <source>
        <dbReference type="Proteomes" id="UP000070250"/>
    </source>
</evidence>
<name>A0A127FD64_STEDE</name>
<evidence type="ECO:0000256" key="1">
    <source>
        <dbReference type="ARBA" id="ARBA00001974"/>
    </source>
</evidence>
<evidence type="ECO:0000313" key="8">
    <source>
        <dbReference type="EMBL" id="AMN47551.1"/>
    </source>
</evidence>
<keyword evidence="3 5" id="KW-0285">Flavoprotein</keyword>
<dbReference type="PANTHER" id="PTHR43884">
    <property type="entry name" value="ACYL-COA DEHYDROGENASE"/>
    <property type="match status" value="1"/>
</dbReference>
<keyword evidence="5" id="KW-0560">Oxidoreductase</keyword>
<dbReference type="Gene3D" id="1.20.140.10">
    <property type="entry name" value="Butyryl-CoA Dehydrogenase, subunit A, domain 3"/>
    <property type="match status" value="1"/>
</dbReference>
<comment type="cofactor">
    <cofactor evidence="1 5">
        <name>FAD</name>
        <dbReference type="ChEBI" id="CHEBI:57692"/>
    </cofactor>
</comment>
<dbReference type="InterPro" id="IPR009075">
    <property type="entry name" value="AcylCo_DH/oxidase_C"/>
</dbReference>
<dbReference type="SUPFAM" id="SSF47203">
    <property type="entry name" value="Acyl-CoA dehydrogenase C-terminal domain-like"/>
    <property type="match status" value="1"/>
</dbReference>
<evidence type="ECO:0000256" key="5">
    <source>
        <dbReference type="RuleBase" id="RU362125"/>
    </source>
</evidence>
<dbReference type="Pfam" id="PF00441">
    <property type="entry name" value="Acyl-CoA_dh_1"/>
    <property type="match status" value="1"/>
</dbReference>
<dbReference type="Gene3D" id="2.40.110.10">
    <property type="entry name" value="Butyryl-CoA Dehydrogenase, subunit A, domain 2"/>
    <property type="match status" value="1"/>
</dbReference>
<dbReference type="InterPro" id="IPR009100">
    <property type="entry name" value="AcylCoA_DH/oxidase_NM_dom_sf"/>
</dbReference>
<dbReference type="Proteomes" id="UP000070250">
    <property type="component" value="Chromosome"/>
</dbReference>
<protein>
    <recommendedName>
        <fullName evidence="10">Acyl-CoA dehydrogenase</fullName>
    </recommendedName>
</protein>
<accession>A0A127FD64</accession>
<dbReference type="EMBL" id="CP011971">
    <property type="protein sequence ID" value="AMN47551.1"/>
    <property type="molecule type" value="Genomic_DNA"/>
</dbReference>
<dbReference type="STRING" id="465721.ACG33_10660"/>
<evidence type="ECO:0000259" key="7">
    <source>
        <dbReference type="Pfam" id="PF02770"/>
    </source>
</evidence>
<dbReference type="KEGG" id="sdf:ACG33_10660"/>
<dbReference type="Pfam" id="PF02770">
    <property type="entry name" value="Acyl-CoA_dh_M"/>
    <property type="match status" value="1"/>
</dbReference>
<reference evidence="8 9" key="1">
    <citation type="submission" date="2015-06" db="EMBL/GenBank/DDBJ databases">
        <title>A Comprehensive Approach to Explore the Metabolic and Phylogenetic Diversity of Bacterial Steroid Degradation in the Environment: Testosterone as an Example.</title>
        <authorList>
            <person name="Yang F.-C."/>
            <person name="Chen Y.-L."/>
            <person name="Yu C.-P."/>
            <person name="Tang S.-L."/>
            <person name="Wang P.-H."/>
            <person name="Ismail W."/>
            <person name="Wang C.-H."/>
            <person name="Yang C.-Y."/>
            <person name="Chiang Y.-R."/>
        </authorList>
    </citation>
    <scope>NUCLEOTIDE SEQUENCE [LARGE SCALE GENOMIC DNA]</scope>
    <source>
        <strain evidence="8 9">DSM 18526</strain>
    </source>
</reference>
<keyword evidence="9" id="KW-1185">Reference proteome</keyword>
<feature type="domain" description="Acyl-CoA oxidase/dehydrogenase middle" evidence="7">
    <location>
        <begin position="133"/>
        <end position="243"/>
    </location>
</feature>
<feature type="domain" description="Acyl-CoA dehydrogenase/oxidase C-terminal" evidence="6">
    <location>
        <begin position="271"/>
        <end position="403"/>
    </location>
</feature>
<dbReference type="AlphaFoldDB" id="A0A127FD64"/>
<dbReference type="SUPFAM" id="SSF56645">
    <property type="entry name" value="Acyl-CoA dehydrogenase NM domain-like"/>
    <property type="match status" value="1"/>
</dbReference>
<evidence type="ECO:0000256" key="4">
    <source>
        <dbReference type="ARBA" id="ARBA00022827"/>
    </source>
</evidence>
<evidence type="ECO:0000259" key="6">
    <source>
        <dbReference type="Pfam" id="PF00441"/>
    </source>
</evidence>